<comment type="caution">
    <text evidence="2">The sequence shown here is derived from an EMBL/GenBank/DDBJ whole genome shotgun (WGS) entry which is preliminary data.</text>
</comment>
<dbReference type="AlphaFoldDB" id="A0A261Y2A7"/>
<feature type="compositionally biased region" description="Polar residues" evidence="1">
    <location>
        <begin position="44"/>
        <end position="57"/>
    </location>
</feature>
<gene>
    <name evidence="2" type="ORF">BZG36_01780</name>
</gene>
<sequence length="690" mass="76360">MVEVPGGRARSASIHNAKDGKAPKKQWKRVVYKPATKKSDGNDDTGSIGETRSNGSASHGFAASDRSSVHSELSVDTQDLGRQPQEKGLSSVLTALRETVDEQKAIAVAGKQPIAQLRPSRQIPPIPTAAKSPVSEPVQESVDHTEKVMEALSIAVASAEAQQIEDERRLEDERRKREKDERMQQLQYLEEIQFERKDYAYDDDADSIYPPTIALQEESSSETEELEGCATPTPNILSMATQELYAQSMQPQPQETSSPPNQDYMEDNQPEETNEEAVRQNFPELYEAGEHDHRQEPVSGYSDDVATHGANMITLQEINLQDVKVNNLTPRQQEIADEVMLEGVHHLFNNKFMKAKAIFESQASSDPLSALGLGSMAFIKAIMSFEEADVQLAMDALAQAFTLANAQINLATPRSPITDSVRNYINTSYSYLKSPKGPLPTSPPPMAPSRIRASEAPFLPNGILRAHVVKAECCLLTATLHLAQQSLTGYLRAGVNLKQAFSSYSVVWNEYKRMGQTFNDFMDAHTISGIQFGIGSMHLLLSTLPPKLLQVVSAFGWKADKHLGFALLKLCLDGRKMRSPLASLMLMSYYTFLTSAAPQILSEDYTQAAIETLLDAQAHFPNSCFFLYFAGRTSRLAKNLPLATQSLLYASEISLSEWAEVDIQHLCDFEIAFNFAMNLNWEPAALLFDG</sequence>
<accession>A0A261Y2A7</accession>
<feature type="region of interest" description="Disordered" evidence="1">
    <location>
        <begin position="247"/>
        <end position="276"/>
    </location>
</feature>
<feature type="region of interest" description="Disordered" evidence="1">
    <location>
        <begin position="1"/>
        <end position="88"/>
    </location>
</feature>
<name>A0A261Y2A7_9FUNG</name>
<feature type="non-terminal residue" evidence="2">
    <location>
        <position position="690"/>
    </location>
</feature>
<feature type="compositionally biased region" description="Polar residues" evidence="1">
    <location>
        <begin position="247"/>
        <end position="261"/>
    </location>
</feature>
<dbReference type="PANTHER" id="PTHR31859">
    <property type="entry name" value="TETRATRICOPEPTIDE REPEAT PROTEIN 39 FAMILY MEMBER"/>
    <property type="match status" value="1"/>
</dbReference>
<feature type="region of interest" description="Disordered" evidence="1">
    <location>
        <begin position="158"/>
        <end position="183"/>
    </location>
</feature>
<reference evidence="2 3" key="1">
    <citation type="journal article" date="2017" name="Mycologia">
        <title>Bifiguratus adelaidae, gen. et sp. nov., a new member of Mucoromycotina in endophytic and soil-dwelling habitats.</title>
        <authorList>
            <person name="Torres-Cruz T.J."/>
            <person name="Billingsley Tobias T.L."/>
            <person name="Almatruk M."/>
            <person name="Hesse C."/>
            <person name="Kuske C.R."/>
            <person name="Desiro A."/>
            <person name="Benucci G.M."/>
            <person name="Bonito G."/>
            <person name="Stajich J.E."/>
            <person name="Dunlap C."/>
            <person name="Arnold A.E."/>
            <person name="Porras-Alfaro A."/>
        </authorList>
    </citation>
    <scope>NUCLEOTIDE SEQUENCE [LARGE SCALE GENOMIC DNA]</scope>
    <source>
        <strain evidence="2 3">AZ0501</strain>
    </source>
</reference>
<dbReference type="OrthoDB" id="43460at2759"/>
<feature type="compositionally biased region" description="Basic and acidic residues" evidence="1">
    <location>
        <begin position="165"/>
        <end position="183"/>
    </location>
</feature>
<feature type="compositionally biased region" description="Acidic residues" evidence="1">
    <location>
        <begin position="264"/>
        <end position="275"/>
    </location>
</feature>
<dbReference type="EMBL" id="MVBO01000031">
    <property type="protein sequence ID" value="OZJ04723.1"/>
    <property type="molecule type" value="Genomic_DNA"/>
</dbReference>
<dbReference type="PANTHER" id="PTHR31859:SF1">
    <property type="entry name" value="TETRATRICOPEPTIDE REPEAT PROTEIN 39C"/>
    <property type="match status" value="1"/>
</dbReference>
<dbReference type="Proteomes" id="UP000242875">
    <property type="component" value="Unassembled WGS sequence"/>
</dbReference>
<evidence type="ECO:0000313" key="2">
    <source>
        <dbReference type="EMBL" id="OZJ04723.1"/>
    </source>
</evidence>
<feature type="region of interest" description="Disordered" evidence="1">
    <location>
        <begin position="112"/>
        <end position="144"/>
    </location>
</feature>
<proteinExistence type="predicted"/>
<dbReference type="InterPro" id="IPR019412">
    <property type="entry name" value="IML2/TPR_39"/>
</dbReference>
<dbReference type="Pfam" id="PF10300">
    <property type="entry name" value="Iml2-TPR_39"/>
    <property type="match status" value="1"/>
</dbReference>
<evidence type="ECO:0000313" key="3">
    <source>
        <dbReference type="Proteomes" id="UP000242875"/>
    </source>
</evidence>
<organism evidence="2 3">
    <name type="scientific">Bifiguratus adelaidae</name>
    <dbReference type="NCBI Taxonomy" id="1938954"/>
    <lineage>
        <taxon>Eukaryota</taxon>
        <taxon>Fungi</taxon>
        <taxon>Fungi incertae sedis</taxon>
        <taxon>Mucoromycota</taxon>
        <taxon>Mucoromycotina</taxon>
        <taxon>Endogonomycetes</taxon>
        <taxon>Endogonales</taxon>
        <taxon>Endogonales incertae sedis</taxon>
        <taxon>Bifiguratus</taxon>
    </lineage>
</organism>
<keyword evidence="3" id="KW-1185">Reference proteome</keyword>
<protein>
    <submittedName>
        <fullName evidence="2">Uncharacterized protein</fullName>
    </submittedName>
</protein>
<evidence type="ECO:0000256" key="1">
    <source>
        <dbReference type="SAM" id="MobiDB-lite"/>
    </source>
</evidence>